<evidence type="ECO:0000256" key="5">
    <source>
        <dbReference type="ARBA" id="ARBA00023136"/>
    </source>
</evidence>
<dbReference type="Pfam" id="PF02687">
    <property type="entry name" value="FtsX"/>
    <property type="match status" value="1"/>
</dbReference>
<dbReference type="PANTHER" id="PTHR30572">
    <property type="entry name" value="MEMBRANE COMPONENT OF TRANSPORTER-RELATED"/>
    <property type="match status" value="1"/>
</dbReference>
<comment type="subcellular location">
    <subcellularLocation>
        <location evidence="1">Cell membrane</location>
        <topology evidence="1">Multi-pass membrane protein</topology>
    </subcellularLocation>
</comment>
<dbReference type="AlphaFoldDB" id="A0A0F5JPU8"/>
<evidence type="ECO:0000313" key="9">
    <source>
        <dbReference type="EMBL" id="KKB59605.1"/>
    </source>
</evidence>
<evidence type="ECO:0000256" key="1">
    <source>
        <dbReference type="ARBA" id="ARBA00004651"/>
    </source>
</evidence>
<keyword evidence="2" id="KW-1003">Cell membrane</keyword>
<keyword evidence="4 6" id="KW-1133">Transmembrane helix</keyword>
<accession>A0A0F5JPU8</accession>
<dbReference type="GO" id="GO:0005886">
    <property type="term" value="C:plasma membrane"/>
    <property type="evidence" value="ECO:0007669"/>
    <property type="project" value="UniProtKB-SubCell"/>
</dbReference>
<dbReference type="PATRIC" id="fig|1203610.3.peg.604"/>
<comment type="caution">
    <text evidence="9">The sequence shown here is derived from an EMBL/GenBank/DDBJ whole genome shotgun (WGS) entry which is preliminary data.</text>
</comment>
<evidence type="ECO:0000259" key="7">
    <source>
        <dbReference type="Pfam" id="PF02687"/>
    </source>
</evidence>
<dbReference type="InterPro" id="IPR050250">
    <property type="entry name" value="Macrolide_Exporter_MacB"/>
</dbReference>
<evidence type="ECO:0000259" key="8">
    <source>
        <dbReference type="Pfam" id="PF12704"/>
    </source>
</evidence>
<evidence type="ECO:0000256" key="6">
    <source>
        <dbReference type="SAM" id="Phobius"/>
    </source>
</evidence>
<dbReference type="RefSeq" id="WP_028727876.1">
    <property type="nucleotide sequence ID" value="NZ_AUAE01000019.1"/>
</dbReference>
<reference evidence="9 10" key="1">
    <citation type="submission" date="2013-04" db="EMBL/GenBank/DDBJ databases">
        <title>The Genome Sequence of Parabacteroides gordonii DSM 23371.</title>
        <authorList>
            <consortium name="The Broad Institute Genomics Platform"/>
            <person name="Earl A."/>
            <person name="Ward D."/>
            <person name="Feldgarden M."/>
            <person name="Gevers D."/>
            <person name="Martens E."/>
            <person name="Sakamoto M."/>
            <person name="Benno Y."/>
            <person name="Suzuki N."/>
            <person name="Matsunaga N."/>
            <person name="Koshihara K."/>
            <person name="Seki M."/>
            <person name="Komiya H."/>
            <person name="Walker B."/>
            <person name="Young S."/>
            <person name="Zeng Q."/>
            <person name="Gargeya S."/>
            <person name="Fitzgerald M."/>
            <person name="Haas B."/>
            <person name="Abouelleil A."/>
            <person name="Allen A.W."/>
            <person name="Alvarado L."/>
            <person name="Arachchi H.M."/>
            <person name="Berlin A.M."/>
            <person name="Chapman S.B."/>
            <person name="Gainer-Dewar J."/>
            <person name="Goldberg J."/>
            <person name="Griggs A."/>
            <person name="Gujja S."/>
            <person name="Hansen M."/>
            <person name="Howarth C."/>
            <person name="Imamovic A."/>
            <person name="Ireland A."/>
            <person name="Larimer J."/>
            <person name="McCowan C."/>
            <person name="Murphy C."/>
            <person name="Pearson M."/>
            <person name="Poon T.W."/>
            <person name="Priest M."/>
            <person name="Roberts A."/>
            <person name="Saif S."/>
            <person name="Shea T."/>
            <person name="Sisk P."/>
            <person name="Sykes S."/>
            <person name="Wortman J."/>
            <person name="Nusbaum C."/>
            <person name="Birren B."/>
        </authorList>
    </citation>
    <scope>NUCLEOTIDE SEQUENCE [LARGE SCALE GENOMIC DNA]</scope>
    <source>
        <strain evidence="9 10">MS-1</strain>
    </source>
</reference>
<protein>
    <recommendedName>
        <fullName evidence="11">ABC3 transporter permease protein domain-containing protein</fullName>
    </recommendedName>
</protein>
<evidence type="ECO:0000256" key="3">
    <source>
        <dbReference type="ARBA" id="ARBA00022692"/>
    </source>
</evidence>
<dbReference type="GO" id="GO:0022857">
    <property type="term" value="F:transmembrane transporter activity"/>
    <property type="evidence" value="ECO:0007669"/>
    <property type="project" value="TreeGrafter"/>
</dbReference>
<gene>
    <name evidence="9" type="ORF">HMPREF1536_00586</name>
</gene>
<evidence type="ECO:0000256" key="2">
    <source>
        <dbReference type="ARBA" id="ARBA00022475"/>
    </source>
</evidence>
<dbReference type="HOGENOM" id="CLU_051629_0_0_10"/>
<keyword evidence="3 6" id="KW-0812">Transmembrane</keyword>
<feature type="transmembrane region" description="Helical" evidence="6">
    <location>
        <begin position="300"/>
        <end position="321"/>
    </location>
</feature>
<proteinExistence type="predicted"/>
<dbReference type="InterPro" id="IPR003838">
    <property type="entry name" value="ABC3_permease_C"/>
</dbReference>
<dbReference type="InterPro" id="IPR025857">
    <property type="entry name" value="MacB_PCD"/>
</dbReference>
<organism evidence="9 10">
    <name type="scientific">Parabacteroides gordonii MS-1 = DSM 23371</name>
    <dbReference type="NCBI Taxonomy" id="1203610"/>
    <lineage>
        <taxon>Bacteria</taxon>
        <taxon>Pseudomonadati</taxon>
        <taxon>Bacteroidota</taxon>
        <taxon>Bacteroidia</taxon>
        <taxon>Bacteroidales</taxon>
        <taxon>Tannerellaceae</taxon>
        <taxon>Parabacteroides</taxon>
    </lineage>
</organism>
<feature type="transmembrane region" description="Helical" evidence="6">
    <location>
        <begin position="21"/>
        <end position="43"/>
    </location>
</feature>
<name>A0A0F5JPU8_9BACT</name>
<dbReference type="STRING" id="1203610.HMPREF1536_00586"/>
<dbReference type="Proteomes" id="UP000033035">
    <property type="component" value="Unassembled WGS sequence"/>
</dbReference>
<evidence type="ECO:0000256" key="4">
    <source>
        <dbReference type="ARBA" id="ARBA00022989"/>
    </source>
</evidence>
<keyword evidence="5 6" id="KW-0472">Membrane</keyword>
<feature type="transmembrane region" description="Helical" evidence="6">
    <location>
        <begin position="358"/>
        <end position="378"/>
    </location>
</feature>
<evidence type="ECO:0008006" key="11">
    <source>
        <dbReference type="Google" id="ProtNLM"/>
    </source>
</evidence>
<evidence type="ECO:0000313" key="10">
    <source>
        <dbReference type="Proteomes" id="UP000033035"/>
    </source>
</evidence>
<feature type="domain" description="ABC3 transporter permease C-terminal" evidence="7">
    <location>
        <begin position="307"/>
        <end position="437"/>
    </location>
</feature>
<sequence>MYKQYLTQAWNLMKQNRFYSGVYIIGTGLAISMVMVMAIAYHIRTANMAPEVNRDRTLYLNSLQYTRGQGTSDFFFGTRTVRECLYPLTSAEVVAVATDPTIAAMLLGDNYIDLLGGGNPLKVSMMATNDGFWQLFRFRFLEGKGYDKADFTSGISKAVISVTTAKKLFSETNVTGRSFLLNDTEYTVSGVVDDVSGITPSVCADIWIPYTTFAAFNETGKDERDVSIGFLCAYILPRDGVTQKEVAGELDENIRRYNSTLSDGKIVLTGPLDSHGEHIVRQFVMGGIGTNVDSGGEVRFIYTVLGLLIFLFLLIPALNLSGLNASHMHDRIPELGVRQAFGARKAGLFLQVLVENMVLMLPGGVMGLVFSYILVMLFRKLLLASGLVSLLMGNTDMVLTPGVMINLPVFFYAFLVCLVLNILSSMIPVWRAVRVNITDALNS</sequence>
<dbReference type="EMBL" id="AQHW01000003">
    <property type="protein sequence ID" value="KKB59605.1"/>
    <property type="molecule type" value="Genomic_DNA"/>
</dbReference>
<dbReference type="Pfam" id="PF12704">
    <property type="entry name" value="MacB_PCD"/>
    <property type="match status" value="1"/>
</dbReference>
<dbReference type="PANTHER" id="PTHR30572:SF18">
    <property type="entry name" value="ABC-TYPE MACROLIDE FAMILY EXPORT SYSTEM PERMEASE COMPONENT 2"/>
    <property type="match status" value="1"/>
</dbReference>
<keyword evidence="10" id="KW-1185">Reference proteome</keyword>
<feature type="domain" description="MacB-like periplasmic core" evidence="8">
    <location>
        <begin position="24"/>
        <end position="251"/>
    </location>
</feature>
<feature type="transmembrane region" description="Helical" evidence="6">
    <location>
        <begin position="398"/>
        <end position="423"/>
    </location>
</feature>